<dbReference type="Proteomes" id="UP000682951">
    <property type="component" value="Unassembled WGS sequence"/>
</dbReference>
<evidence type="ECO:0000313" key="13">
    <source>
        <dbReference type="Proteomes" id="UP000682951"/>
    </source>
</evidence>
<comment type="catalytic activity">
    <reaction evidence="1">
        <text>Endonucleolytic cleavage of DNA to give random double-stranded fragments with terminal 5'-phosphates, ATP is simultaneously hydrolyzed.</text>
        <dbReference type="EC" id="3.1.21.3"/>
    </reaction>
</comment>
<comment type="caution">
    <text evidence="12">The sequence shown here is derived from an EMBL/GenBank/DDBJ whole genome shotgun (WGS) entry which is preliminary data.</text>
</comment>
<evidence type="ECO:0000256" key="7">
    <source>
        <dbReference type="ARBA" id="ARBA00022759"/>
    </source>
</evidence>
<name>A0ABS5HKL6_9BACT</name>
<evidence type="ECO:0000256" key="6">
    <source>
        <dbReference type="ARBA" id="ARBA00022747"/>
    </source>
</evidence>
<accession>A0ABS5HKL6</accession>
<dbReference type="PANTHER" id="PTHR30195">
    <property type="entry name" value="TYPE I SITE-SPECIFIC DEOXYRIBONUCLEASE PROTEIN SUBUNIT M AND R"/>
    <property type="match status" value="1"/>
</dbReference>
<keyword evidence="4" id="KW-0540">Nuclease</keyword>
<sequence>MGSEWKRFLNSHITNDNNGIIEKTRQIQEDEIIAFQRDDKSLINLKLIDKKNIHANSLQVLNQVNGKERKNRYDVTILVNGLPLVQIELKKRGVALKEAFN</sequence>
<dbReference type="CDD" id="cd22332">
    <property type="entry name" value="HsdR_N"/>
    <property type="match status" value="1"/>
</dbReference>
<dbReference type="Gene3D" id="3.90.1570.50">
    <property type="match status" value="1"/>
</dbReference>
<proteinExistence type="inferred from homology"/>
<gene>
    <name evidence="12" type="ORF">KDD93_08650</name>
</gene>
<evidence type="ECO:0000256" key="1">
    <source>
        <dbReference type="ARBA" id="ARBA00000851"/>
    </source>
</evidence>
<evidence type="ECO:0000256" key="3">
    <source>
        <dbReference type="ARBA" id="ARBA00012654"/>
    </source>
</evidence>
<keyword evidence="5" id="KW-0547">Nucleotide-binding</keyword>
<keyword evidence="8" id="KW-0378">Hydrolase</keyword>
<keyword evidence="6" id="KW-0680">Restriction system</keyword>
<keyword evidence="10" id="KW-0238">DNA-binding</keyword>
<dbReference type="InterPro" id="IPR007409">
    <property type="entry name" value="Restrct_endonuc_type1_HsdR_N"/>
</dbReference>
<keyword evidence="9" id="KW-0067">ATP-binding</keyword>
<organism evidence="12 13">
    <name type="scientific">Campylobacter anatolicus</name>
    <dbReference type="NCBI Taxonomy" id="2829105"/>
    <lineage>
        <taxon>Bacteria</taxon>
        <taxon>Pseudomonadati</taxon>
        <taxon>Campylobacterota</taxon>
        <taxon>Epsilonproteobacteria</taxon>
        <taxon>Campylobacterales</taxon>
        <taxon>Campylobacteraceae</taxon>
        <taxon>Campylobacter</taxon>
    </lineage>
</organism>
<evidence type="ECO:0000313" key="12">
    <source>
        <dbReference type="EMBL" id="MBR8464626.1"/>
    </source>
</evidence>
<reference evidence="12 13" key="1">
    <citation type="submission" date="2021-04" db="EMBL/GenBank/DDBJ databases">
        <title>Molecular and phenotypic characterization and identification of bacterial isolates recovered from the Anatolian ground squirrels (Spermophilus xanthoprymnus) and which have the potential to form a new species in the Campylobacter genus.</title>
        <authorList>
            <person name="Aydin F."/>
            <person name="Abay S."/>
            <person name="Kayman T."/>
            <person name="Karakaya E."/>
            <person name="Mustak H.K."/>
            <person name="Mustak I.B."/>
            <person name="Bilgin N."/>
            <person name="Duzler A."/>
            <person name="Sahin O."/>
            <person name="Guran O."/>
            <person name="Saticioglu I.B."/>
        </authorList>
    </citation>
    <scope>NUCLEOTIDE SEQUENCE [LARGE SCALE GENOMIC DNA]</scope>
    <source>
        <strain evidence="13">faydin-G24</strain>
    </source>
</reference>
<dbReference type="Pfam" id="PF04313">
    <property type="entry name" value="HSDR_N"/>
    <property type="match status" value="1"/>
</dbReference>
<evidence type="ECO:0000259" key="11">
    <source>
        <dbReference type="Pfam" id="PF04313"/>
    </source>
</evidence>
<evidence type="ECO:0000256" key="8">
    <source>
        <dbReference type="ARBA" id="ARBA00022801"/>
    </source>
</evidence>
<dbReference type="PANTHER" id="PTHR30195:SF16">
    <property type="entry name" value="TYPE I RESTRICTION ENZYME ENDONUCLEASE SUBUNIT"/>
    <property type="match status" value="1"/>
</dbReference>
<keyword evidence="7" id="KW-0255">Endonuclease</keyword>
<dbReference type="EMBL" id="JAGSSW010000010">
    <property type="protein sequence ID" value="MBR8464626.1"/>
    <property type="molecule type" value="Genomic_DNA"/>
</dbReference>
<comment type="similarity">
    <text evidence="2">Belongs to the HsdR family.</text>
</comment>
<dbReference type="InterPro" id="IPR051268">
    <property type="entry name" value="Type-I_R_enzyme_R_subunit"/>
</dbReference>
<protein>
    <recommendedName>
        <fullName evidence="3">type I site-specific deoxyribonuclease</fullName>
        <ecNumber evidence="3">3.1.21.3</ecNumber>
    </recommendedName>
</protein>
<evidence type="ECO:0000256" key="4">
    <source>
        <dbReference type="ARBA" id="ARBA00022722"/>
    </source>
</evidence>
<feature type="domain" description="Restriction endonuclease type I HsdR N-terminal" evidence="11">
    <location>
        <begin position="5"/>
        <end position="101"/>
    </location>
</feature>
<evidence type="ECO:0000256" key="10">
    <source>
        <dbReference type="ARBA" id="ARBA00023125"/>
    </source>
</evidence>
<keyword evidence="13" id="KW-1185">Reference proteome</keyword>
<evidence type="ECO:0000256" key="5">
    <source>
        <dbReference type="ARBA" id="ARBA00022741"/>
    </source>
</evidence>
<dbReference type="EC" id="3.1.21.3" evidence="3"/>
<evidence type="ECO:0000256" key="9">
    <source>
        <dbReference type="ARBA" id="ARBA00022840"/>
    </source>
</evidence>
<evidence type="ECO:0000256" key="2">
    <source>
        <dbReference type="ARBA" id="ARBA00008598"/>
    </source>
</evidence>